<evidence type="ECO:0000256" key="9">
    <source>
        <dbReference type="ARBA" id="ARBA00023207"/>
    </source>
</evidence>
<comment type="subcellular location">
    <subcellularLocation>
        <location evidence="1">Cell membrane</location>
        <topology evidence="1">Lipid-anchor</topology>
        <topology evidence="1">GPI-anchor</topology>
    </subcellularLocation>
</comment>
<sequence>SEGNHTVTGGKARGSHQQLQHQLQSGHRASGHEYSTSSNVVVNQLVLTLKIITNKLNLAYGGHDVQWQDTADLDDMGSGSGSGSGDDEYEPAPTSTTPDIFFTGSLPPSRAAPKHPVTPHTSSAHRVVCEAPLFLVLMALLLLKTCLSSCRSV</sequence>
<organism evidence="12 13">
    <name type="scientific">Amblyomma americanum</name>
    <name type="common">Lone star tick</name>
    <dbReference type="NCBI Taxonomy" id="6943"/>
    <lineage>
        <taxon>Eukaryota</taxon>
        <taxon>Metazoa</taxon>
        <taxon>Ecdysozoa</taxon>
        <taxon>Arthropoda</taxon>
        <taxon>Chelicerata</taxon>
        <taxon>Arachnida</taxon>
        <taxon>Acari</taxon>
        <taxon>Parasitiformes</taxon>
        <taxon>Ixodida</taxon>
        <taxon>Ixodoidea</taxon>
        <taxon>Ixodidae</taxon>
        <taxon>Amblyomminae</taxon>
        <taxon>Amblyomma</taxon>
    </lineage>
</organism>
<dbReference type="AlphaFoldDB" id="A0AAQ4ERY0"/>
<dbReference type="EMBL" id="JARKHS020011922">
    <property type="protein sequence ID" value="KAK8777388.1"/>
    <property type="molecule type" value="Genomic_DNA"/>
</dbReference>
<reference evidence="12 13" key="1">
    <citation type="journal article" date="2023" name="Arcadia Sci">
        <title>De novo assembly of a long-read Amblyomma americanum tick genome.</title>
        <authorList>
            <person name="Chou S."/>
            <person name="Poskanzer K.E."/>
            <person name="Rollins M."/>
            <person name="Thuy-Boun P.S."/>
        </authorList>
    </citation>
    <scope>NUCLEOTIDE SEQUENCE [LARGE SCALE GENOMIC DNA]</scope>
    <source>
        <strain evidence="12">F_SG_1</strain>
        <tissue evidence="12">Salivary glands</tissue>
    </source>
</reference>
<dbReference type="GO" id="GO:0098552">
    <property type="term" value="C:side of membrane"/>
    <property type="evidence" value="ECO:0007669"/>
    <property type="project" value="UniProtKB-KW"/>
</dbReference>
<keyword evidence="8" id="KW-0325">Glycoprotein</keyword>
<keyword evidence="6" id="KW-0654">Proteoglycan</keyword>
<keyword evidence="7" id="KW-0472">Membrane</keyword>
<keyword evidence="13" id="KW-1185">Reference proteome</keyword>
<feature type="region of interest" description="Disordered" evidence="11">
    <location>
        <begin position="69"/>
        <end position="118"/>
    </location>
</feature>
<evidence type="ECO:0000313" key="13">
    <source>
        <dbReference type="Proteomes" id="UP001321473"/>
    </source>
</evidence>
<accession>A0AAQ4ERY0</accession>
<evidence type="ECO:0000256" key="1">
    <source>
        <dbReference type="ARBA" id="ARBA00004609"/>
    </source>
</evidence>
<evidence type="ECO:0000256" key="5">
    <source>
        <dbReference type="ARBA" id="ARBA00022729"/>
    </source>
</evidence>
<evidence type="ECO:0000256" key="6">
    <source>
        <dbReference type="ARBA" id="ARBA00022974"/>
    </source>
</evidence>
<evidence type="ECO:0000256" key="4">
    <source>
        <dbReference type="ARBA" id="ARBA00022622"/>
    </source>
</evidence>
<evidence type="ECO:0000256" key="10">
    <source>
        <dbReference type="ARBA" id="ARBA00023288"/>
    </source>
</evidence>
<protein>
    <submittedName>
        <fullName evidence="12">Uncharacterized protein</fullName>
    </submittedName>
</protein>
<evidence type="ECO:0000256" key="3">
    <source>
        <dbReference type="ARBA" id="ARBA00022475"/>
    </source>
</evidence>
<name>A0AAQ4ERY0_AMBAM</name>
<evidence type="ECO:0000256" key="8">
    <source>
        <dbReference type="ARBA" id="ARBA00023180"/>
    </source>
</evidence>
<evidence type="ECO:0000256" key="11">
    <source>
        <dbReference type="SAM" id="MobiDB-lite"/>
    </source>
</evidence>
<keyword evidence="9" id="KW-0357">Heparan sulfate</keyword>
<gene>
    <name evidence="12" type="ORF">V5799_029266</name>
</gene>
<comment type="caution">
    <text evidence="12">The sequence shown here is derived from an EMBL/GenBank/DDBJ whole genome shotgun (WGS) entry which is preliminary data.</text>
</comment>
<keyword evidence="5" id="KW-0732">Signal</keyword>
<feature type="region of interest" description="Disordered" evidence="11">
    <location>
        <begin position="1"/>
        <end position="35"/>
    </location>
</feature>
<comment type="similarity">
    <text evidence="2">Belongs to the glypican family.</text>
</comment>
<proteinExistence type="inferred from homology"/>
<feature type="compositionally biased region" description="Low complexity" evidence="11">
    <location>
        <begin position="15"/>
        <end position="27"/>
    </location>
</feature>
<evidence type="ECO:0000256" key="7">
    <source>
        <dbReference type="ARBA" id="ARBA00023136"/>
    </source>
</evidence>
<keyword evidence="10" id="KW-0449">Lipoprotein</keyword>
<feature type="non-terminal residue" evidence="12">
    <location>
        <position position="1"/>
    </location>
</feature>
<dbReference type="GO" id="GO:0009966">
    <property type="term" value="P:regulation of signal transduction"/>
    <property type="evidence" value="ECO:0007669"/>
    <property type="project" value="InterPro"/>
</dbReference>
<keyword evidence="3" id="KW-1003">Cell membrane</keyword>
<dbReference type="InterPro" id="IPR001863">
    <property type="entry name" value="Glypican"/>
</dbReference>
<evidence type="ECO:0000313" key="12">
    <source>
        <dbReference type="EMBL" id="KAK8777388.1"/>
    </source>
</evidence>
<dbReference type="GO" id="GO:0005886">
    <property type="term" value="C:plasma membrane"/>
    <property type="evidence" value="ECO:0007669"/>
    <property type="project" value="UniProtKB-SubCell"/>
</dbReference>
<dbReference type="Proteomes" id="UP001321473">
    <property type="component" value="Unassembled WGS sequence"/>
</dbReference>
<evidence type="ECO:0000256" key="2">
    <source>
        <dbReference type="ARBA" id="ARBA00010260"/>
    </source>
</evidence>
<dbReference type="Pfam" id="PF01153">
    <property type="entry name" value="Glypican"/>
    <property type="match status" value="1"/>
</dbReference>
<keyword evidence="4" id="KW-0336">GPI-anchor</keyword>